<dbReference type="RefSeq" id="WP_155088506.1">
    <property type="nucleotide sequence ID" value="NZ_WJYA01000004.1"/>
</dbReference>
<feature type="domain" description="TPM" evidence="1">
    <location>
        <begin position="38"/>
        <end position="160"/>
    </location>
</feature>
<reference evidence="2 3" key="1">
    <citation type="submission" date="2019-11" db="EMBL/GenBank/DDBJ databases">
        <title>Winogradskyella ouciana sp. nov., isolated from the hadal seawater of the Mariana Trench.</title>
        <authorList>
            <person name="Liu R."/>
        </authorList>
    </citation>
    <scope>NUCLEOTIDE SEQUENCE [LARGE SCALE GENOMIC DNA]</scope>
    <source>
        <strain evidence="2 3">ZXX205</strain>
    </source>
</reference>
<dbReference type="AlphaFoldDB" id="A0A7K1GBL5"/>
<evidence type="ECO:0000259" key="1">
    <source>
        <dbReference type="Pfam" id="PF04536"/>
    </source>
</evidence>
<name>A0A7K1GBL5_9FLAO</name>
<evidence type="ECO:0000313" key="2">
    <source>
        <dbReference type="EMBL" id="MTE26696.1"/>
    </source>
</evidence>
<gene>
    <name evidence="2" type="ORF">F1003_07090</name>
</gene>
<dbReference type="InterPro" id="IPR007621">
    <property type="entry name" value="TPM_dom"/>
</dbReference>
<accession>A0A7K1GBL5</accession>
<dbReference type="Proteomes" id="UP000447545">
    <property type="component" value="Unassembled WGS sequence"/>
</dbReference>
<sequence length="165" mass="18706">MKKVPYLIVAFIILFGCKDNKNTTVSSYIPENVNQSVVYDTSNLFTQSERDSLTQKILDFEKQTTNQTAVLTVDSIPKNEDILYFGTQVAESWGIGTKEKNNGLLITISKNDRKIAISTGFGMEKTISDYECQMIIDNIIVPEFKSEMYYEGVSKALDSLFLLWD</sequence>
<protein>
    <recommendedName>
        <fullName evidence="1">TPM domain-containing protein</fullName>
    </recommendedName>
</protein>
<dbReference type="Gene3D" id="3.10.310.50">
    <property type="match status" value="1"/>
</dbReference>
<keyword evidence="3" id="KW-1185">Reference proteome</keyword>
<dbReference type="Pfam" id="PF04536">
    <property type="entry name" value="TPM_phosphatase"/>
    <property type="match status" value="1"/>
</dbReference>
<organism evidence="2 3">
    <name type="scientific">Winogradskyella ouciana</name>
    <dbReference type="NCBI Taxonomy" id="2608631"/>
    <lineage>
        <taxon>Bacteria</taxon>
        <taxon>Pseudomonadati</taxon>
        <taxon>Bacteroidota</taxon>
        <taxon>Flavobacteriia</taxon>
        <taxon>Flavobacteriales</taxon>
        <taxon>Flavobacteriaceae</taxon>
        <taxon>Winogradskyella</taxon>
    </lineage>
</organism>
<dbReference type="EMBL" id="WJYA01000004">
    <property type="protein sequence ID" value="MTE26696.1"/>
    <property type="molecule type" value="Genomic_DNA"/>
</dbReference>
<dbReference type="PANTHER" id="PTHR30373:SF2">
    <property type="entry name" value="UPF0603 PROTEIN YGCG"/>
    <property type="match status" value="1"/>
</dbReference>
<dbReference type="PANTHER" id="PTHR30373">
    <property type="entry name" value="UPF0603 PROTEIN YGCG"/>
    <property type="match status" value="1"/>
</dbReference>
<comment type="caution">
    <text evidence="2">The sequence shown here is derived from an EMBL/GenBank/DDBJ whole genome shotgun (WGS) entry which is preliminary data.</text>
</comment>
<evidence type="ECO:0000313" key="3">
    <source>
        <dbReference type="Proteomes" id="UP000447545"/>
    </source>
</evidence>
<proteinExistence type="predicted"/>
<dbReference type="PROSITE" id="PS51257">
    <property type="entry name" value="PROKAR_LIPOPROTEIN"/>
    <property type="match status" value="1"/>
</dbReference>